<evidence type="ECO:0000256" key="5">
    <source>
        <dbReference type="ARBA" id="ARBA00023237"/>
    </source>
</evidence>
<gene>
    <name evidence="9" type="ORF">DW888_07725</name>
</gene>
<feature type="domain" description="RagB/SusD" evidence="7">
    <location>
        <begin position="327"/>
        <end position="645"/>
    </location>
</feature>
<keyword evidence="5" id="KW-0998">Cell outer membrane</keyword>
<dbReference type="EMBL" id="QSGO01000004">
    <property type="protein sequence ID" value="RHB36510.1"/>
    <property type="molecule type" value="Genomic_DNA"/>
</dbReference>
<feature type="signal peptide" evidence="6">
    <location>
        <begin position="1"/>
        <end position="20"/>
    </location>
</feature>
<name>A0A413VS89_9BACE</name>
<evidence type="ECO:0000256" key="4">
    <source>
        <dbReference type="ARBA" id="ARBA00023136"/>
    </source>
</evidence>
<dbReference type="RefSeq" id="WP_122201231.1">
    <property type="nucleotide sequence ID" value="NZ_CABJFV010000004.1"/>
</dbReference>
<dbReference type="AlphaFoldDB" id="A0A413VS89"/>
<evidence type="ECO:0000313" key="9">
    <source>
        <dbReference type="EMBL" id="RHB36510.1"/>
    </source>
</evidence>
<comment type="caution">
    <text evidence="9">The sequence shown here is derived from an EMBL/GenBank/DDBJ whole genome shotgun (WGS) entry which is preliminary data.</text>
</comment>
<dbReference type="InterPro" id="IPR012944">
    <property type="entry name" value="SusD_RagB_dom"/>
</dbReference>
<evidence type="ECO:0000259" key="7">
    <source>
        <dbReference type="Pfam" id="PF07980"/>
    </source>
</evidence>
<feature type="domain" description="SusD-like N-terminal" evidence="8">
    <location>
        <begin position="121"/>
        <end position="236"/>
    </location>
</feature>
<evidence type="ECO:0000256" key="1">
    <source>
        <dbReference type="ARBA" id="ARBA00004442"/>
    </source>
</evidence>
<evidence type="ECO:0000256" key="6">
    <source>
        <dbReference type="SAM" id="SignalP"/>
    </source>
</evidence>
<dbReference type="Pfam" id="PF07980">
    <property type="entry name" value="SusD_RagB"/>
    <property type="match status" value="1"/>
</dbReference>
<dbReference type="Pfam" id="PF14322">
    <property type="entry name" value="SusD-like_3"/>
    <property type="match status" value="1"/>
</dbReference>
<keyword evidence="4" id="KW-0472">Membrane</keyword>
<organism evidence="9 10">
    <name type="scientific">Bacteroides nordii</name>
    <dbReference type="NCBI Taxonomy" id="291645"/>
    <lineage>
        <taxon>Bacteria</taxon>
        <taxon>Pseudomonadati</taxon>
        <taxon>Bacteroidota</taxon>
        <taxon>Bacteroidia</taxon>
        <taxon>Bacteroidales</taxon>
        <taxon>Bacteroidaceae</taxon>
        <taxon>Bacteroides</taxon>
    </lineage>
</organism>
<dbReference type="InterPro" id="IPR011990">
    <property type="entry name" value="TPR-like_helical_dom_sf"/>
</dbReference>
<evidence type="ECO:0000256" key="3">
    <source>
        <dbReference type="ARBA" id="ARBA00022729"/>
    </source>
</evidence>
<keyword evidence="3 6" id="KW-0732">Signal</keyword>
<feature type="chain" id="PRO_5019424655" evidence="6">
    <location>
        <begin position="21"/>
        <end position="645"/>
    </location>
</feature>
<evidence type="ECO:0000313" key="10">
    <source>
        <dbReference type="Proteomes" id="UP000284379"/>
    </source>
</evidence>
<proteinExistence type="inferred from homology"/>
<dbReference type="SUPFAM" id="SSF48452">
    <property type="entry name" value="TPR-like"/>
    <property type="match status" value="1"/>
</dbReference>
<comment type="similarity">
    <text evidence="2">Belongs to the SusD family.</text>
</comment>
<accession>A0A413VS89</accession>
<evidence type="ECO:0000259" key="8">
    <source>
        <dbReference type="Pfam" id="PF14322"/>
    </source>
</evidence>
<dbReference type="PROSITE" id="PS51257">
    <property type="entry name" value="PROKAR_LIPOPROTEIN"/>
    <property type="match status" value="1"/>
</dbReference>
<dbReference type="GO" id="GO:0009279">
    <property type="term" value="C:cell outer membrane"/>
    <property type="evidence" value="ECO:0007669"/>
    <property type="project" value="UniProtKB-SubCell"/>
</dbReference>
<dbReference type="InterPro" id="IPR033985">
    <property type="entry name" value="SusD-like_N"/>
</dbReference>
<dbReference type="Gene3D" id="1.25.40.390">
    <property type="match status" value="1"/>
</dbReference>
<protein>
    <submittedName>
        <fullName evidence="9">RagB/SusD family nutrient uptake outer membrane protein</fullName>
    </submittedName>
</protein>
<dbReference type="Proteomes" id="UP000284379">
    <property type="component" value="Unassembled WGS sequence"/>
</dbReference>
<sequence length="645" mass="73715">MKTYLTIFKTFILILCISLASCQEYLNVVPDNIPTVDHAFKNRHEAEGFLYGCFSFLPSFADAGSNPALLGGDEVWYIDPVTGMSPRLWYIARGDQGTNAPLANYWGSKQNGDDLKGGKAMFTALSDCNIFLENIHKPYDLTEEERTRWVAEVKFLKAFYHFWLFRMYGPIPLIKENLPISSTSEEVQRYREPVDEVVSYIASLLDEAASDLPLQIEDLMNDLGRPTQPMALAVKAQLLTLAASPLFNGNPDYADITDNRGIHLFPQSYSADKWKTAADALKTAIDVAHEAGHDLFDFKQTNYASKLNEKTILAMQVRGAATERWNKEIIWGDSNSNTDNLQRACHPIFMGGQGTGGLRKCYAPPLRIVEQFYTENGVPIEEDKDWVGIDPMGIKTASASDKLYIQEGFETINLHFKREARFYGSIIFDGGTFYGNSRTTTDNNLWVTKLKFGNISGGNTPTDRHSSTGYLCKKMIHYLSSVPDNSDQFTQHRYAFPIIRLADLYLMYAEALNEWKATPDQEVYEYIDKVRARTGLEGVVKSWQKHSLTPDKPKNKEGMREIIRRERMNELAFEGVRFWDLKRWKLAETYLNKPIRGLNIMGETAQDFYQVKTVYQLKYAKKDYLWPIKQSVLLRNKNLVQNLNW</sequence>
<reference evidence="9 10" key="1">
    <citation type="submission" date="2018-08" db="EMBL/GenBank/DDBJ databases">
        <title>A genome reference for cultivated species of the human gut microbiota.</title>
        <authorList>
            <person name="Zou Y."/>
            <person name="Xue W."/>
            <person name="Luo G."/>
        </authorList>
    </citation>
    <scope>NUCLEOTIDE SEQUENCE [LARGE SCALE GENOMIC DNA]</scope>
    <source>
        <strain evidence="9 10">AM40-30BH</strain>
    </source>
</reference>
<comment type="subcellular location">
    <subcellularLocation>
        <location evidence="1">Cell outer membrane</location>
    </subcellularLocation>
</comment>
<evidence type="ECO:0000256" key="2">
    <source>
        <dbReference type="ARBA" id="ARBA00006275"/>
    </source>
</evidence>